<accession>A0A9X3Z668</accession>
<comment type="caution">
    <text evidence="6">The sequence shown here is derived from an EMBL/GenBank/DDBJ whole genome shotgun (WGS) entry which is preliminary data.</text>
</comment>
<dbReference type="FunFam" id="3.40.605.10:FF:000007">
    <property type="entry name" value="NAD/NADP-dependent betaine aldehyde dehydrogenase"/>
    <property type="match status" value="1"/>
</dbReference>
<dbReference type="Pfam" id="PF00171">
    <property type="entry name" value="Aldedh"/>
    <property type="match status" value="1"/>
</dbReference>
<dbReference type="Proteomes" id="UP001141619">
    <property type="component" value="Unassembled WGS sequence"/>
</dbReference>
<proteinExistence type="inferred from homology"/>
<reference evidence="6" key="2">
    <citation type="journal article" date="2023" name="Syst. Appl. Microbiol.">
        <title>Govania unica gen. nov., sp. nov., a rare biosphere bacterium that represents a novel family in the class Alphaproteobacteria.</title>
        <authorList>
            <person name="Vandamme P."/>
            <person name="Peeters C."/>
            <person name="Hettiarachchi A."/>
            <person name="Cnockaert M."/>
            <person name="Carlier A."/>
        </authorList>
    </citation>
    <scope>NUCLEOTIDE SEQUENCE</scope>
    <source>
        <strain evidence="6">LMG 31809</strain>
    </source>
</reference>
<gene>
    <name evidence="6" type="ORF">NYP16_01815</name>
</gene>
<evidence type="ECO:0000313" key="7">
    <source>
        <dbReference type="Proteomes" id="UP001141619"/>
    </source>
</evidence>
<dbReference type="InterPro" id="IPR016160">
    <property type="entry name" value="Ald_DH_CS_CYS"/>
</dbReference>
<feature type="active site" evidence="3">
    <location>
        <position position="269"/>
    </location>
</feature>
<dbReference type="InterPro" id="IPR016162">
    <property type="entry name" value="Ald_DH_N"/>
</dbReference>
<reference evidence="6" key="1">
    <citation type="submission" date="2022-08" db="EMBL/GenBank/DDBJ databases">
        <authorList>
            <person name="Vandamme P."/>
            <person name="Hettiarachchi A."/>
            <person name="Peeters C."/>
            <person name="Cnockaert M."/>
            <person name="Carlier A."/>
        </authorList>
    </citation>
    <scope>NUCLEOTIDE SEQUENCE</scope>
    <source>
        <strain evidence="6">LMG 31809</strain>
    </source>
</reference>
<keyword evidence="2 4" id="KW-0560">Oxidoreductase</keyword>
<evidence type="ECO:0000313" key="6">
    <source>
        <dbReference type="EMBL" id="MDA5192693.1"/>
    </source>
</evidence>
<name>A0A9X3Z668_9PROT</name>
<dbReference type="PANTHER" id="PTHR11699">
    <property type="entry name" value="ALDEHYDE DEHYDROGENASE-RELATED"/>
    <property type="match status" value="1"/>
</dbReference>
<evidence type="ECO:0000256" key="1">
    <source>
        <dbReference type="ARBA" id="ARBA00009986"/>
    </source>
</evidence>
<dbReference type="RefSeq" id="WP_274942397.1">
    <property type="nucleotide sequence ID" value="NZ_JANWOI010000001.1"/>
</dbReference>
<dbReference type="Gene3D" id="3.40.309.10">
    <property type="entry name" value="Aldehyde Dehydrogenase, Chain A, domain 2"/>
    <property type="match status" value="1"/>
</dbReference>
<dbReference type="InterPro" id="IPR015590">
    <property type="entry name" value="Aldehyde_DH_dom"/>
</dbReference>
<dbReference type="InterPro" id="IPR029510">
    <property type="entry name" value="Ald_DH_CS_GLU"/>
</dbReference>
<evidence type="ECO:0000259" key="5">
    <source>
        <dbReference type="Pfam" id="PF00171"/>
    </source>
</evidence>
<keyword evidence="7" id="KW-1185">Reference proteome</keyword>
<dbReference type="EMBL" id="JANWOI010000001">
    <property type="protein sequence ID" value="MDA5192693.1"/>
    <property type="molecule type" value="Genomic_DNA"/>
</dbReference>
<dbReference type="AlphaFoldDB" id="A0A9X3Z668"/>
<sequence>MTDTLRPLDERTRRFIATPRPMLIGGDWVMAEDGQMTASVNPSDGQVFAQVASGSEAEADAAVAAARHAFDKRLWTGLTPGERARILWRVGDLITEHADVLAELESLDGGKPFAAARHGDVYIAAEAFRYHAGWCTKLDGKTAEISVPGQKFHAYTKPEPLGVAALIVPWNGPIAMAAWKLAPALAAGCSAIVKPADQTSLSTLYMGELLIEAGVPAGVVNIITGRGRVIGARLAAHPKVDKISFTGSTATGRQILAGAASNFKKVTLELGGKSPAIVFADADIDAAAQGIAEGIFSNAGQVCVASSRLYVERKVYDRVIEAIAAKATALNIGHALAAGTNLGPLISGDHRANVHKLVESGRAEGARVVTGGTAVDGDGFFYAPTILADVRQDMTVVQEEIFGPVLSAMPFDDMDEVLSLANDSDYGLAGSVWTRDLTTAHRVANEVRAGLFWVNCHGLPDLSMPFGGYKQSGWGREHGREAIDGFMEIKSVMMKL</sequence>
<evidence type="ECO:0000256" key="3">
    <source>
        <dbReference type="PROSITE-ProRule" id="PRU10007"/>
    </source>
</evidence>
<comment type="similarity">
    <text evidence="1 4">Belongs to the aldehyde dehydrogenase family.</text>
</comment>
<dbReference type="InterPro" id="IPR016163">
    <property type="entry name" value="Ald_DH_C"/>
</dbReference>
<organism evidence="6 7">
    <name type="scientific">Govanella unica</name>
    <dbReference type="NCBI Taxonomy" id="2975056"/>
    <lineage>
        <taxon>Bacteria</taxon>
        <taxon>Pseudomonadati</taxon>
        <taxon>Pseudomonadota</taxon>
        <taxon>Alphaproteobacteria</taxon>
        <taxon>Emcibacterales</taxon>
        <taxon>Govanellaceae</taxon>
        <taxon>Govanella</taxon>
    </lineage>
</organism>
<dbReference type="PROSITE" id="PS00070">
    <property type="entry name" value="ALDEHYDE_DEHYDR_CYS"/>
    <property type="match status" value="1"/>
</dbReference>
<evidence type="ECO:0000256" key="2">
    <source>
        <dbReference type="ARBA" id="ARBA00023002"/>
    </source>
</evidence>
<feature type="domain" description="Aldehyde dehydrogenase" evidence="5">
    <location>
        <begin position="28"/>
        <end position="492"/>
    </location>
</feature>
<evidence type="ECO:0000256" key="4">
    <source>
        <dbReference type="RuleBase" id="RU003345"/>
    </source>
</evidence>
<dbReference type="FunFam" id="3.40.309.10:FF:000012">
    <property type="entry name" value="Betaine aldehyde dehydrogenase"/>
    <property type="match status" value="1"/>
</dbReference>
<protein>
    <submittedName>
        <fullName evidence="6">Aldehyde dehydrogenase family protein</fullName>
    </submittedName>
</protein>
<dbReference type="GO" id="GO:0016620">
    <property type="term" value="F:oxidoreductase activity, acting on the aldehyde or oxo group of donors, NAD or NADP as acceptor"/>
    <property type="evidence" value="ECO:0007669"/>
    <property type="project" value="InterPro"/>
</dbReference>
<dbReference type="InterPro" id="IPR016161">
    <property type="entry name" value="Ald_DH/histidinol_DH"/>
</dbReference>
<dbReference type="Gene3D" id="3.40.605.10">
    <property type="entry name" value="Aldehyde Dehydrogenase, Chain A, domain 1"/>
    <property type="match status" value="1"/>
</dbReference>
<dbReference type="SUPFAM" id="SSF53720">
    <property type="entry name" value="ALDH-like"/>
    <property type="match status" value="1"/>
</dbReference>
<dbReference type="PROSITE" id="PS00687">
    <property type="entry name" value="ALDEHYDE_DEHYDR_GLU"/>
    <property type="match status" value="1"/>
</dbReference>